<protein>
    <recommendedName>
        <fullName evidence="3">Peptidase aspartic putative domain-containing protein</fullName>
    </recommendedName>
</protein>
<keyword evidence="2" id="KW-1185">Reference proteome</keyword>
<name>A0A2G8K189_STIJA</name>
<accession>A0A2G8K189</accession>
<dbReference type="Proteomes" id="UP000230750">
    <property type="component" value="Unassembled WGS sequence"/>
</dbReference>
<proteinExistence type="predicted"/>
<organism evidence="1 2">
    <name type="scientific">Stichopus japonicus</name>
    <name type="common">Sea cucumber</name>
    <dbReference type="NCBI Taxonomy" id="307972"/>
    <lineage>
        <taxon>Eukaryota</taxon>
        <taxon>Metazoa</taxon>
        <taxon>Echinodermata</taxon>
        <taxon>Eleutherozoa</taxon>
        <taxon>Echinozoa</taxon>
        <taxon>Holothuroidea</taxon>
        <taxon>Aspidochirotacea</taxon>
        <taxon>Aspidochirotida</taxon>
        <taxon>Stichopodidae</taxon>
        <taxon>Apostichopus</taxon>
    </lineage>
</organism>
<comment type="caution">
    <text evidence="1">The sequence shown here is derived from an EMBL/GenBank/DDBJ whole genome shotgun (WGS) entry which is preliminary data.</text>
</comment>
<evidence type="ECO:0008006" key="3">
    <source>
        <dbReference type="Google" id="ProtNLM"/>
    </source>
</evidence>
<dbReference type="OrthoDB" id="8046937at2759"/>
<evidence type="ECO:0000313" key="2">
    <source>
        <dbReference type="Proteomes" id="UP000230750"/>
    </source>
</evidence>
<reference evidence="1 2" key="1">
    <citation type="journal article" date="2017" name="PLoS Biol.">
        <title>The sea cucumber genome provides insights into morphological evolution and visceral regeneration.</title>
        <authorList>
            <person name="Zhang X."/>
            <person name="Sun L."/>
            <person name="Yuan J."/>
            <person name="Sun Y."/>
            <person name="Gao Y."/>
            <person name="Zhang L."/>
            <person name="Li S."/>
            <person name="Dai H."/>
            <person name="Hamel J.F."/>
            <person name="Liu C."/>
            <person name="Yu Y."/>
            <person name="Liu S."/>
            <person name="Lin W."/>
            <person name="Guo K."/>
            <person name="Jin S."/>
            <person name="Xu P."/>
            <person name="Storey K.B."/>
            <person name="Huan P."/>
            <person name="Zhang T."/>
            <person name="Zhou Y."/>
            <person name="Zhang J."/>
            <person name="Lin C."/>
            <person name="Li X."/>
            <person name="Xing L."/>
            <person name="Huo D."/>
            <person name="Sun M."/>
            <person name="Wang L."/>
            <person name="Mercier A."/>
            <person name="Li F."/>
            <person name="Yang H."/>
            <person name="Xiang J."/>
        </authorList>
    </citation>
    <scope>NUCLEOTIDE SEQUENCE [LARGE SCALE GENOMIC DNA]</scope>
    <source>
        <strain evidence="1">Shaxun</strain>
        <tissue evidence="1">Muscle</tissue>
    </source>
</reference>
<evidence type="ECO:0000313" key="1">
    <source>
        <dbReference type="EMBL" id="PIK41762.1"/>
    </source>
</evidence>
<gene>
    <name evidence="1" type="ORF">BSL78_21403</name>
</gene>
<dbReference type="AlphaFoldDB" id="A0A2G8K189"/>
<dbReference type="PANTHER" id="PTHR47331:SF5">
    <property type="entry name" value="RIBONUCLEASE H"/>
    <property type="match status" value="1"/>
</dbReference>
<dbReference type="EMBL" id="MRZV01000991">
    <property type="protein sequence ID" value="PIK41762.1"/>
    <property type="molecule type" value="Genomic_DNA"/>
</dbReference>
<dbReference type="PANTHER" id="PTHR47331">
    <property type="entry name" value="PHD-TYPE DOMAIN-CONTAINING PROTEIN"/>
    <property type="match status" value="1"/>
</dbReference>
<sequence>MRARFLQDQTSGFNTRQRILTEKGFQYQLGQKEQRFRGIISKWRKHVLKIECLLSERSNLVDIKAERDVLLETMADLSVYIEVDNLLSTVDQMGSKYSIFEAIEIEHCNLIKRVSEYIHSVTSQGSCSKSSVSAKSHSTTKDEIVTTIAAHEAKLKQIEMKAKFEVQQLQLRAKHEAELQRSELAIAKDALEGYFLVPSDSTYIEVRKLLDDRYGNNLAIADAFRSKLEGWPNIQPNDGLALRKFADFLGQCEFAMKLVKGRLSFLNDSWENRKLLDKLPDWLVKRWGRVLSEWDDFPPFGKTVCSSSKSIGIQTEAINTGLSHVSGLRDITMNSLILPVYVSHVDAPQREVLVYALLDTQSDSTFITDKTCELLNVEGSKTLLSLSTLSSKNQLVDSSRIGGLSVRGHREGTKVPLPVSYTRCSIHANRSHIPTPGTARQWPHLKRIANHLMPLEQCEIGLLIGYNCPKALMPIEVISPPDNGPYAERTNLGWGIVGIINPRELSVDKCDPVGVSHFIVTPRPTSEFDSILPRDGAKICFKCNIREVEPTQVAGLMELEFNERNFESAYSREDKKFLNILKEGVCQLSDGHYQLPLPMKLSQIFPNVWLSIV</sequence>